<dbReference type="InterPro" id="IPR012003">
    <property type="entry name" value="ATP_PFK_prok-type"/>
</dbReference>
<comment type="subcellular location">
    <subcellularLocation>
        <location evidence="3 15">Cytoplasm</location>
    </subcellularLocation>
</comment>
<dbReference type="InterPro" id="IPR000023">
    <property type="entry name" value="Phosphofructokinase_dom"/>
</dbReference>
<dbReference type="PANTHER" id="PTHR13697">
    <property type="entry name" value="PHOSPHOFRUCTOKINASE"/>
    <property type="match status" value="1"/>
</dbReference>
<feature type="binding site" description="in other chain" evidence="15">
    <location>
        <begin position="214"/>
        <end position="216"/>
    </location>
    <ligand>
        <name>ADP</name>
        <dbReference type="ChEBI" id="CHEBI:456216"/>
        <note>allosteric activator; ligand shared between dimeric partners</note>
    </ligand>
</feature>
<dbReference type="GO" id="GO:0016208">
    <property type="term" value="F:AMP binding"/>
    <property type="evidence" value="ECO:0007669"/>
    <property type="project" value="TreeGrafter"/>
</dbReference>
<sequence length="322" mass="35165">MVKRIAVLTSGGDSPGMNSAIAAILKTAARYNVKVLPIEQGYSGIFSSEFVRYTTHWPYNFDSQGGTILGSTRYPEFAKEEVQVIAKGILEEENVDALIVIGGDGTYKGGYELHRLGLKVMALPGTIDNDIAHTDYTIGFDTALNTIVESIDKLRDTAASHKRCFIVEVMGRHCQDLAYYSALATGSEIIITNTFVPTKEEIASEVAKQFAKGKKSVVITVSENVLENLKELAQFIEKKTRITTREIVLGHLQRGGRPSAFDRILAAQMGIKAVEALIDGNSGLAVGFKDGKINFTPLEDVFDTKITDNAKIIKQLSKINQS</sequence>
<feature type="binding site" evidence="15">
    <location>
        <begin position="73"/>
        <end position="74"/>
    </location>
    <ligand>
        <name>ATP</name>
        <dbReference type="ChEBI" id="CHEBI:30616"/>
    </ligand>
</feature>
<dbReference type="GO" id="GO:0048029">
    <property type="term" value="F:monosaccharide binding"/>
    <property type="evidence" value="ECO:0007669"/>
    <property type="project" value="TreeGrafter"/>
</dbReference>
<dbReference type="PROSITE" id="PS00433">
    <property type="entry name" value="PHOSPHOFRUCTOKINASE"/>
    <property type="match status" value="1"/>
</dbReference>
<evidence type="ECO:0000256" key="7">
    <source>
        <dbReference type="ARBA" id="ARBA00022679"/>
    </source>
</evidence>
<reference evidence="17 18" key="1">
    <citation type="journal article" date="2014" name="Genome Announc.">
        <title>Complete Genome Sequence of Mycoplasma bovoculi Strain M165/69T (ATCC 29104).</title>
        <authorList>
            <person name="Calcutt M.J."/>
            <person name="Foecking M.F."/>
        </authorList>
    </citation>
    <scope>NUCLEOTIDE SEQUENCE [LARGE SCALE GENOMIC DNA]</scope>
    <source>
        <strain evidence="17">M165/69</strain>
    </source>
</reference>
<feature type="binding site" description="in other chain" evidence="15">
    <location>
        <position position="212"/>
    </location>
    <ligand>
        <name>ADP</name>
        <dbReference type="ChEBI" id="CHEBI:456216"/>
        <note>allosteric activator; ligand shared between dimeric partners</note>
    </ligand>
</feature>
<evidence type="ECO:0000256" key="9">
    <source>
        <dbReference type="ARBA" id="ARBA00022741"/>
    </source>
</evidence>
<dbReference type="UniPathway" id="UPA00109">
    <property type="reaction ID" value="UER00182"/>
</dbReference>
<comment type="activity regulation">
    <text evidence="15">Allosterically activated by ADP and other diphosphonucleosides, and allosterically inhibited by phosphoenolpyruvate.</text>
</comment>
<dbReference type="PANTHER" id="PTHR13697:SF4">
    <property type="entry name" value="ATP-DEPENDENT 6-PHOSPHOFRUCTOKINASE"/>
    <property type="match status" value="1"/>
</dbReference>
<feature type="binding site" description="in other chain" evidence="15">
    <location>
        <position position="155"/>
    </location>
    <ligand>
        <name>ADP</name>
        <dbReference type="ChEBI" id="CHEBI:456216"/>
        <note>allosteric activator; ligand shared between dimeric partners</note>
    </ligand>
</feature>
<dbReference type="GO" id="GO:0003872">
    <property type="term" value="F:6-phosphofructokinase activity"/>
    <property type="evidence" value="ECO:0007669"/>
    <property type="project" value="UniProtKB-UniRule"/>
</dbReference>
<keyword evidence="12 15" id="KW-0460">Magnesium</keyword>
<dbReference type="InterPro" id="IPR022953">
    <property type="entry name" value="ATP_PFK"/>
</dbReference>
<comment type="catalytic activity">
    <reaction evidence="14 15">
        <text>beta-D-fructose 6-phosphate + ATP = beta-D-fructose 1,6-bisphosphate + ADP + H(+)</text>
        <dbReference type="Rhea" id="RHEA:16109"/>
        <dbReference type="ChEBI" id="CHEBI:15378"/>
        <dbReference type="ChEBI" id="CHEBI:30616"/>
        <dbReference type="ChEBI" id="CHEBI:32966"/>
        <dbReference type="ChEBI" id="CHEBI:57634"/>
        <dbReference type="ChEBI" id="CHEBI:456216"/>
        <dbReference type="EC" id="2.7.1.11"/>
    </reaction>
</comment>
<feature type="binding site" description="in other chain" evidence="15">
    <location>
        <begin position="186"/>
        <end position="188"/>
    </location>
    <ligand>
        <name>ADP</name>
        <dbReference type="ChEBI" id="CHEBI:456216"/>
        <note>allosteric activator; ligand shared between dimeric partners</note>
    </ligand>
</feature>
<keyword evidence="18" id="KW-1185">Reference proteome</keyword>
<dbReference type="SUPFAM" id="SSF53784">
    <property type="entry name" value="Phosphofructokinase"/>
    <property type="match status" value="1"/>
</dbReference>
<dbReference type="InterPro" id="IPR035966">
    <property type="entry name" value="PKF_sf"/>
</dbReference>
<keyword evidence="5 15" id="KW-0963">Cytoplasm</keyword>
<evidence type="ECO:0000256" key="15">
    <source>
        <dbReference type="HAMAP-Rule" id="MF_00339"/>
    </source>
</evidence>
<evidence type="ECO:0000256" key="4">
    <source>
        <dbReference type="ARBA" id="ARBA00004679"/>
    </source>
</evidence>
<evidence type="ECO:0000256" key="6">
    <source>
        <dbReference type="ARBA" id="ARBA00022533"/>
    </source>
</evidence>
<dbReference type="GO" id="GO:0005524">
    <property type="term" value="F:ATP binding"/>
    <property type="evidence" value="ECO:0007669"/>
    <property type="project" value="UniProtKB-UniRule"/>
</dbReference>
<comment type="function">
    <text evidence="2 15">Catalyzes the phosphorylation of D-fructose 6-phosphate to fructose 1,6-bisphosphate by ATP, the first committing step of glycolysis.</text>
</comment>
<dbReference type="STRING" id="743966.MYB_01235"/>
<dbReference type="GO" id="GO:0005945">
    <property type="term" value="C:6-phosphofructokinase complex"/>
    <property type="evidence" value="ECO:0007669"/>
    <property type="project" value="TreeGrafter"/>
</dbReference>
<evidence type="ECO:0000256" key="11">
    <source>
        <dbReference type="ARBA" id="ARBA00022840"/>
    </source>
</evidence>
<dbReference type="GO" id="GO:0006002">
    <property type="term" value="P:fructose 6-phosphate metabolic process"/>
    <property type="evidence" value="ECO:0007669"/>
    <property type="project" value="UniProtKB-UniRule"/>
</dbReference>
<dbReference type="InterPro" id="IPR012828">
    <property type="entry name" value="PFKA_ATP_prok"/>
</dbReference>
<dbReference type="Gene3D" id="3.40.50.450">
    <property type="match status" value="1"/>
</dbReference>
<feature type="binding site" evidence="15">
    <location>
        <begin position="103"/>
        <end position="106"/>
    </location>
    <ligand>
        <name>ATP</name>
        <dbReference type="ChEBI" id="CHEBI:30616"/>
    </ligand>
</feature>
<evidence type="ECO:0000256" key="10">
    <source>
        <dbReference type="ARBA" id="ARBA00022777"/>
    </source>
</evidence>
<feature type="binding site" evidence="15">
    <location>
        <position position="245"/>
    </location>
    <ligand>
        <name>substrate</name>
        <note>ligand shared between dimeric partners</note>
    </ligand>
</feature>
<comment type="pathway">
    <text evidence="4 15">Carbohydrate degradation; glycolysis; D-glyceraldehyde 3-phosphate and glycerone phosphate from D-glucose: step 3/4.</text>
</comment>
<keyword evidence="6 15" id="KW-0021">Allosteric enzyme</keyword>
<evidence type="ECO:0000256" key="3">
    <source>
        <dbReference type="ARBA" id="ARBA00004496"/>
    </source>
</evidence>
<name>W5USZ3_9BACT</name>
<dbReference type="HAMAP" id="MF_00339">
    <property type="entry name" value="Phosphofructokinase_I_B1"/>
    <property type="match status" value="1"/>
</dbReference>
<evidence type="ECO:0000256" key="13">
    <source>
        <dbReference type="ARBA" id="ARBA00023152"/>
    </source>
</evidence>
<dbReference type="EC" id="2.7.1.11" evidence="15"/>
<evidence type="ECO:0000256" key="14">
    <source>
        <dbReference type="ARBA" id="ARBA00048070"/>
    </source>
</evidence>
<evidence type="ECO:0000256" key="1">
    <source>
        <dbReference type="ARBA" id="ARBA00001946"/>
    </source>
</evidence>
<dbReference type="RefSeq" id="WP_022935004.1">
    <property type="nucleotide sequence ID" value="NZ_CP007154.1"/>
</dbReference>
<feature type="binding site" description="in other chain" evidence="15">
    <location>
        <position position="223"/>
    </location>
    <ligand>
        <name>substrate</name>
        <note>ligand shared between dimeric partners</note>
    </ligand>
</feature>
<dbReference type="PIRSF" id="PIRSF000532">
    <property type="entry name" value="ATP_PFK_prok"/>
    <property type="match status" value="1"/>
</dbReference>
<keyword evidence="8 15" id="KW-0479">Metal-binding</keyword>
<organism evidence="17 18">
    <name type="scientific">Mesomycoplasma bovoculi M165/69</name>
    <dbReference type="NCBI Taxonomy" id="743966"/>
    <lineage>
        <taxon>Bacteria</taxon>
        <taxon>Bacillati</taxon>
        <taxon>Mycoplasmatota</taxon>
        <taxon>Mycoplasmoidales</taxon>
        <taxon>Metamycoplasmataceae</taxon>
        <taxon>Mesomycoplasma</taxon>
    </lineage>
</organism>
<feature type="binding site" evidence="15">
    <location>
        <position position="12"/>
    </location>
    <ligand>
        <name>ATP</name>
        <dbReference type="ChEBI" id="CHEBI:30616"/>
    </ligand>
</feature>
<evidence type="ECO:0000259" key="16">
    <source>
        <dbReference type="Pfam" id="PF00365"/>
    </source>
</evidence>
<dbReference type="NCBIfam" id="TIGR02482">
    <property type="entry name" value="PFKA_ATP"/>
    <property type="match status" value="1"/>
</dbReference>
<dbReference type="GO" id="GO:0046872">
    <property type="term" value="F:metal ion binding"/>
    <property type="evidence" value="ECO:0007669"/>
    <property type="project" value="UniProtKB-KW"/>
</dbReference>
<evidence type="ECO:0000313" key="18">
    <source>
        <dbReference type="Proteomes" id="UP000019229"/>
    </source>
</evidence>
<dbReference type="GO" id="GO:0061621">
    <property type="term" value="P:canonical glycolysis"/>
    <property type="evidence" value="ECO:0007669"/>
    <property type="project" value="TreeGrafter"/>
</dbReference>
<comment type="subunit">
    <text evidence="15">Homotetramer.</text>
</comment>
<keyword evidence="13 15" id="KW-0324">Glycolysis</keyword>
<keyword evidence="11 15" id="KW-0067">ATP-binding</keyword>
<feature type="binding site" description="in other chain" evidence="15">
    <location>
        <begin position="126"/>
        <end position="128"/>
    </location>
    <ligand>
        <name>substrate</name>
        <note>ligand shared between dimeric partners</note>
    </ligand>
</feature>
<dbReference type="GO" id="GO:0042802">
    <property type="term" value="F:identical protein binding"/>
    <property type="evidence" value="ECO:0007669"/>
    <property type="project" value="TreeGrafter"/>
</dbReference>
<feature type="active site" description="Proton acceptor" evidence="15">
    <location>
        <position position="128"/>
    </location>
</feature>
<dbReference type="Pfam" id="PF00365">
    <property type="entry name" value="PFK"/>
    <property type="match status" value="1"/>
</dbReference>
<evidence type="ECO:0000256" key="8">
    <source>
        <dbReference type="ARBA" id="ARBA00022723"/>
    </source>
</evidence>
<proteinExistence type="inferred from homology"/>
<keyword evidence="10 15" id="KW-0418">Kinase</keyword>
<evidence type="ECO:0000313" key="17">
    <source>
        <dbReference type="EMBL" id="AHH45257.1"/>
    </source>
</evidence>
<evidence type="ECO:0000256" key="5">
    <source>
        <dbReference type="ARBA" id="ARBA00022490"/>
    </source>
</evidence>
<gene>
    <name evidence="15 17" type="primary">pfkA</name>
    <name evidence="17" type="ORF">MYB_01235</name>
</gene>
<evidence type="ECO:0000256" key="12">
    <source>
        <dbReference type="ARBA" id="ARBA00022842"/>
    </source>
</evidence>
<protein>
    <recommendedName>
        <fullName evidence="15">ATP-dependent 6-phosphofructokinase</fullName>
        <shortName evidence="15">ATP-PFK</shortName>
        <shortName evidence="15">Phosphofructokinase</shortName>
        <ecNumber evidence="15">2.7.1.11</ecNumber>
    </recommendedName>
    <alternativeName>
        <fullName evidence="15">Phosphohexokinase</fullName>
    </alternativeName>
</protein>
<dbReference type="FunFam" id="3.40.50.460:FF:000002">
    <property type="entry name" value="ATP-dependent 6-phosphofructokinase"/>
    <property type="match status" value="1"/>
</dbReference>
<dbReference type="eggNOG" id="COG0205">
    <property type="taxonomic scope" value="Bacteria"/>
</dbReference>
<feature type="binding site" description="in other chain" evidence="15">
    <location>
        <begin position="170"/>
        <end position="172"/>
    </location>
    <ligand>
        <name>substrate</name>
        <note>ligand shared between dimeric partners</note>
    </ligand>
</feature>
<keyword evidence="7 15" id="KW-0808">Transferase</keyword>
<comment type="cofactor">
    <cofactor evidence="1 15">
        <name>Mg(2+)</name>
        <dbReference type="ChEBI" id="CHEBI:18420"/>
    </cofactor>
</comment>
<dbReference type="Gene3D" id="3.40.50.460">
    <property type="entry name" value="Phosphofructokinase domain"/>
    <property type="match status" value="1"/>
</dbReference>
<comment type="caution">
    <text evidence="15">Lacks conserved residue(s) required for the propagation of feature annotation.</text>
</comment>
<feature type="domain" description="Phosphofructokinase" evidence="16">
    <location>
        <begin position="4"/>
        <end position="277"/>
    </location>
</feature>
<dbReference type="AlphaFoldDB" id="W5USZ3"/>
<dbReference type="InterPro" id="IPR015912">
    <property type="entry name" value="Phosphofructokinase_CS"/>
</dbReference>
<feature type="binding site" evidence="15">
    <location>
        <position position="163"/>
    </location>
    <ligand>
        <name>substrate</name>
        <note>ligand shared between dimeric partners</note>
    </ligand>
</feature>
<comment type="similarity">
    <text evidence="15">Belongs to the phosphofructokinase type A (PFKA) family. ATP-dependent PFK group I subfamily. Prokaryotic clade 'B1' sub-subfamily.</text>
</comment>
<feature type="binding site" description="in other chain" evidence="15">
    <location>
        <begin position="251"/>
        <end position="254"/>
    </location>
    <ligand>
        <name>substrate</name>
        <note>ligand shared between dimeric partners</note>
    </ligand>
</feature>
<dbReference type="Proteomes" id="UP000019229">
    <property type="component" value="Chromosome"/>
</dbReference>
<feature type="binding site" evidence="15">
    <location>
        <position position="104"/>
    </location>
    <ligand>
        <name>Mg(2+)</name>
        <dbReference type="ChEBI" id="CHEBI:18420"/>
        <note>catalytic</note>
    </ligand>
</feature>
<dbReference type="KEGG" id="mbc:MYB_01235"/>
<dbReference type="PATRIC" id="fig|743966.3.peg.249"/>
<dbReference type="GO" id="GO:0030388">
    <property type="term" value="P:fructose 1,6-bisphosphate metabolic process"/>
    <property type="evidence" value="ECO:0007669"/>
    <property type="project" value="TreeGrafter"/>
</dbReference>
<dbReference type="GO" id="GO:0070095">
    <property type="term" value="F:fructose-6-phosphate binding"/>
    <property type="evidence" value="ECO:0007669"/>
    <property type="project" value="TreeGrafter"/>
</dbReference>
<dbReference type="PRINTS" id="PR00476">
    <property type="entry name" value="PHFRCTKINASE"/>
</dbReference>
<accession>W5USZ3</accession>
<keyword evidence="9 15" id="KW-0547">Nucleotide-binding</keyword>
<dbReference type="OrthoDB" id="9802503at2"/>
<dbReference type="EMBL" id="CP007154">
    <property type="protein sequence ID" value="AHH45257.1"/>
    <property type="molecule type" value="Genomic_DNA"/>
</dbReference>
<dbReference type="NCBIfam" id="NF002872">
    <property type="entry name" value="PRK03202.1"/>
    <property type="match status" value="1"/>
</dbReference>
<evidence type="ECO:0000256" key="2">
    <source>
        <dbReference type="ARBA" id="ARBA00002659"/>
    </source>
</evidence>
<dbReference type="HOGENOM" id="CLU_020655_0_1_14"/>